<reference evidence="1" key="1">
    <citation type="submission" date="2018-02" db="EMBL/GenBank/DDBJ databases">
        <title>Rhizophora mucronata_Transcriptome.</title>
        <authorList>
            <person name="Meera S.P."/>
            <person name="Sreeshan A."/>
            <person name="Augustine A."/>
        </authorList>
    </citation>
    <scope>NUCLEOTIDE SEQUENCE</scope>
    <source>
        <tissue evidence="1">Leaf</tissue>
    </source>
</reference>
<evidence type="ECO:0000313" key="1">
    <source>
        <dbReference type="EMBL" id="MBX73367.1"/>
    </source>
</evidence>
<protein>
    <submittedName>
        <fullName evidence="1">Uncharacterized protein</fullName>
    </submittedName>
</protein>
<dbReference type="EMBL" id="GGEC01092883">
    <property type="protein sequence ID" value="MBX73367.1"/>
    <property type="molecule type" value="Transcribed_RNA"/>
</dbReference>
<name>A0A2P2R2G9_RHIMU</name>
<organism evidence="1">
    <name type="scientific">Rhizophora mucronata</name>
    <name type="common">Asiatic mangrove</name>
    <dbReference type="NCBI Taxonomy" id="61149"/>
    <lineage>
        <taxon>Eukaryota</taxon>
        <taxon>Viridiplantae</taxon>
        <taxon>Streptophyta</taxon>
        <taxon>Embryophyta</taxon>
        <taxon>Tracheophyta</taxon>
        <taxon>Spermatophyta</taxon>
        <taxon>Magnoliopsida</taxon>
        <taxon>eudicotyledons</taxon>
        <taxon>Gunneridae</taxon>
        <taxon>Pentapetalae</taxon>
        <taxon>rosids</taxon>
        <taxon>fabids</taxon>
        <taxon>Malpighiales</taxon>
        <taxon>Rhizophoraceae</taxon>
        <taxon>Rhizophora</taxon>
    </lineage>
</organism>
<accession>A0A2P2R2G9</accession>
<proteinExistence type="predicted"/>
<dbReference type="AlphaFoldDB" id="A0A2P2R2G9"/>
<sequence>MLGYKSKLVNYSLRGSCKAWKLQSIDIITDLWYWGMLLIH</sequence>